<sequence length="70" mass="7959">MDLDLSKCAKKLYTVIMVAAIMLGVPMNYLCCVKETSVQQSWPLKRMVLPSLVTLIQPRLLMFFKVPLSL</sequence>
<organism evidence="2 3">
    <name type="scientific">Corchorus olitorius</name>
    <dbReference type="NCBI Taxonomy" id="93759"/>
    <lineage>
        <taxon>Eukaryota</taxon>
        <taxon>Viridiplantae</taxon>
        <taxon>Streptophyta</taxon>
        <taxon>Embryophyta</taxon>
        <taxon>Tracheophyta</taxon>
        <taxon>Spermatophyta</taxon>
        <taxon>Magnoliopsida</taxon>
        <taxon>eudicotyledons</taxon>
        <taxon>Gunneridae</taxon>
        <taxon>Pentapetalae</taxon>
        <taxon>rosids</taxon>
        <taxon>malvids</taxon>
        <taxon>Malvales</taxon>
        <taxon>Malvaceae</taxon>
        <taxon>Grewioideae</taxon>
        <taxon>Apeibeae</taxon>
        <taxon>Corchorus</taxon>
    </lineage>
</organism>
<dbReference type="EMBL" id="AWUE01014057">
    <property type="protein sequence ID" value="OMP05255.1"/>
    <property type="molecule type" value="Genomic_DNA"/>
</dbReference>
<dbReference type="AlphaFoldDB" id="A0A1R3KDU8"/>
<keyword evidence="1" id="KW-0812">Transmembrane</keyword>
<proteinExistence type="predicted"/>
<gene>
    <name evidence="2" type="ORF">COLO4_08958</name>
</gene>
<comment type="caution">
    <text evidence="2">The sequence shown here is derived from an EMBL/GenBank/DDBJ whole genome shotgun (WGS) entry which is preliminary data.</text>
</comment>
<protein>
    <submittedName>
        <fullName evidence="2">Uncharacterized protein</fullName>
    </submittedName>
</protein>
<reference evidence="3" key="1">
    <citation type="submission" date="2013-09" db="EMBL/GenBank/DDBJ databases">
        <title>Corchorus olitorius genome sequencing.</title>
        <authorList>
            <person name="Alam M."/>
            <person name="Haque M.S."/>
            <person name="Islam M.S."/>
            <person name="Emdad E.M."/>
            <person name="Islam M.M."/>
            <person name="Ahmed B."/>
            <person name="Halim A."/>
            <person name="Hossen Q.M.M."/>
            <person name="Hossain M.Z."/>
            <person name="Ahmed R."/>
            <person name="Khan M.M."/>
            <person name="Islam R."/>
            <person name="Rashid M.M."/>
            <person name="Khan S.A."/>
            <person name="Rahman M.S."/>
            <person name="Alam M."/>
            <person name="Yahiya A.S."/>
            <person name="Khan M.S."/>
            <person name="Azam M.S."/>
            <person name="Haque T."/>
            <person name="Lashkar M.Z.H."/>
            <person name="Akhand A.I."/>
            <person name="Morshed G."/>
            <person name="Roy S."/>
            <person name="Uddin K.S."/>
            <person name="Rabeya T."/>
            <person name="Hossain A.S."/>
            <person name="Chowdhury A."/>
            <person name="Snigdha A.R."/>
            <person name="Mortoza M.S."/>
            <person name="Matin S.A."/>
            <person name="Hoque S.M.E."/>
            <person name="Islam M.K."/>
            <person name="Roy D.K."/>
            <person name="Haider R."/>
            <person name="Moosa M.M."/>
            <person name="Elias S.M."/>
            <person name="Hasan A.M."/>
            <person name="Jahan S."/>
            <person name="Shafiuddin M."/>
            <person name="Mahmood N."/>
            <person name="Shommy N.S."/>
        </authorList>
    </citation>
    <scope>NUCLEOTIDE SEQUENCE [LARGE SCALE GENOMIC DNA]</scope>
    <source>
        <strain evidence="3">cv. O-4</strain>
    </source>
</reference>
<keyword evidence="1" id="KW-1133">Transmembrane helix</keyword>
<accession>A0A1R3KDU8</accession>
<keyword evidence="1" id="KW-0472">Membrane</keyword>
<keyword evidence="3" id="KW-1185">Reference proteome</keyword>
<evidence type="ECO:0000313" key="3">
    <source>
        <dbReference type="Proteomes" id="UP000187203"/>
    </source>
</evidence>
<evidence type="ECO:0000256" key="1">
    <source>
        <dbReference type="SAM" id="Phobius"/>
    </source>
</evidence>
<dbReference type="Proteomes" id="UP000187203">
    <property type="component" value="Unassembled WGS sequence"/>
</dbReference>
<name>A0A1R3KDU8_9ROSI</name>
<evidence type="ECO:0000313" key="2">
    <source>
        <dbReference type="EMBL" id="OMP05255.1"/>
    </source>
</evidence>
<feature type="transmembrane region" description="Helical" evidence="1">
    <location>
        <begin position="12"/>
        <end position="30"/>
    </location>
</feature>